<dbReference type="EMBL" id="HBGO01005505">
    <property type="protein sequence ID" value="CAD9324938.1"/>
    <property type="molecule type" value="Transcribed_RNA"/>
</dbReference>
<evidence type="ECO:0000256" key="1">
    <source>
        <dbReference type="SAM" id="MobiDB-lite"/>
    </source>
</evidence>
<dbReference type="AlphaFoldDB" id="A0A7S2EB08"/>
<reference evidence="3" key="1">
    <citation type="submission" date="2021-01" db="EMBL/GenBank/DDBJ databases">
        <authorList>
            <person name="Corre E."/>
            <person name="Pelletier E."/>
            <person name="Niang G."/>
            <person name="Scheremetjew M."/>
            <person name="Finn R."/>
            <person name="Kale V."/>
            <person name="Holt S."/>
            <person name="Cochrane G."/>
            <person name="Meng A."/>
            <person name="Brown T."/>
            <person name="Cohen L."/>
        </authorList>
    </citation>
    <scope>NUCLEOTIDE SEQUENCE</scope>
    <source>
        <strain evidence="3">Grunow 1884</strain>
    </source>
</reference>
<feature type="signal peptide" evidence="2">
    <location>
        <begin position="1"/>
        <end position="19"/>
    </location>
</feature>
<evidence type="ECO:0000313" key="3">
    <source>
        <dbReference type="EMBL" id="CAD9324938.1"/>
    </source>
</evidence>
<feature type="region of interest" description="Disordered" evidence="1">
    <location>
        <begin position="91"/>
        <end position="124"/>
    </location>
</feature>
<proteinExistence type="predicted"/>
<organism evidence="3">
    <name type="scientific">Trieres chinensis</name>
    <name type="common">Marine centric diatom</name>
    <name type="synonym">Odontella sinensis</name>
    <dbReference type="NCBI Taxonomy" id="1514140"/>
    <lineage>
        <taxon>Eukaryota</taxon>
        <taxon>Sar</taxon>
        <taxon>Stramenopiles</taxon>
        <taxon>Ochrophyta</taxon>
        <taxon>Bacillariophyta</taxon>
        <taxon>Mediophyceae</taxon>
        <taxon>Biddulphiophycidae</taxon>
        <taxon>Eupodiscales</taxon>
        <taxon>Parodontellaceae</taxon>
        <taxon>Trieres</taxon>
    </lineage>
</organism>
<feature type="chain" id="PRO_5030504176" description="Ig-like domain-containing protein" evidence="2">
    <location>
        <begin position="20"/>
        <end position="124"/>
    </location>
</feature>
<gene>
    <name evidence="3" type="ORF">OSIN01602_LOCUS3053</name>
</gene>
<accession>A0A7S2EB08</accession>
<evidence type="ECO:0000256" key="2">
    <source>
        <dbReference type="SAM" id="SignalP"/>
    </source>
</evidence>
<keyword evidence="2" id="KW-0732">Signal</keyword>
<protein>
    <recommendedName>
        <fullName evidence="4">Ig-like domain-containing protein</fullName>
    </recommendedName>
</protein>
<evidence type="ECO:0008006" key="4">
    <source>
        <dbReference type="Google" id="ProtNLM"/>
    </source>
</evidence>
<name>A0A7S2EB08_TRICV</name>
<sequence length="124" mass="13403">MRWALLSYAISMLFGATAGAFVIRPSQPKQTFAVPRVGNVHVAASTEDASDDSESPVECYVVNDELVQTEGENPQVVCTSEPDEYAWFNGLEPNQMKPTDGTESGATECVEGASPRGTPEWNCE</sequence>